<organism evidence="2 3">
    <name type="scientific">Streptomyces albus</name>
    <dbReference type="NCBI Taxonomy" id="1888"/>
    <lineage>
        <taxon>Bacteria</taxon>
        <taxon>Bacillati</taxon>
        <taxon>Actinomycetota</taxon>
        <taxon>Actinomycetes</taxon>
        <taxon>Kitasatosporales</taxon>
        <taxon>Streptomycetaceae</taxon>
        <taxon>Streptomyces</taxon>
    </lineage>
</organism>
<sequence>MAALALLGAMGGAVLLADVVSVHAGSHSPASWRMELVSWLSRHGPGDPVVVAGGATATVVSLWLLWLACTPGRRSLLPALPPDGSTRVVLERTAVAALVRDAAVGIEGVSRVVVRCGRRRLRVRARIAFGEPSGADEAILAAAQEALRGCGPSRPPQLRVTVRPEPHWRPPGDTPAPGGSLSLPQTTPVARQGGERTTAARERAEETGHLPEVTRSDAEPVPGGPGPFGREGGDDL</sequence>
<evidence type="ECO:0000313" key="2">
    <source>
        <dbReference type="EMBL" id="TGG85516.1"/>
    </source>
</evidence>
<comment type="caution">
    <text evidence="2">The sequence shown here is derived from an EMBL/GenBank/DDBJ whole genome shotgun (WGS) entry which is preliminary data.</text>
</comment>
<name>A0A6C1C9M8_9ACTN</name>
<dbReference type="RefSeq" id="WP_051173536.1">
    <property type="nucleotide sequence ID" value="NZ_BBQG01000044.1"/>
</dbReference>
<gene>
    <name evidence="2" type="ORF">D8771_10080</name>
</gene>
<accession>A0A6C1C9M8</accession>
<proteinExistence type="predicted"/>
<feature type="region of interest" description="Disordered" evidence="1">
    <location>
        <begin position="161"/>
        <end position="236"/>
    </location>
</feature>
<dbReference type="AlphaFoldDB" id="A0A6C1C9M8"/>
<feature type="compositionally biased region" description="Basic and acidic residues" evidence="1">
    <location>
        <begin position="198"/>
        <end position="218"/>
    </location>
</feature>
<dbReference type="Proteomes" id="UP000298111">
    <property type="component" value="Unassembled WGS sequence"/>
</dbReference>
<dbReference type="InterPro" id="IPR046253">
    <property type="entry name" value="DUF6286"/>
</dbReference>
<reference evidence="2 3" key="1">
    <citation type="submission" date="2018-10" db="EMBL/GenBank/DDBJ databases">
        <title>Isolation of pseudouridimycin from Streptomyces albus DSM 40763.</title>
        <authorList>
            <person name="Rosenqvist P."/>
            <person name="Metsae-Ketelae M."/>
            <person name="Virta P."/>
        </authorList>
    </citation>
    <scope>NUCLEOTIDE SEQUENCE [LARGE SCALE GENOMIC DNA]</scope>
    <source>
        <strain evidence="2 3">DSM 40763</strain>
    </source>
</reference>
<evidence type="ECO:0000313" key="3">
    <source>
        <dbReference type="Proteomes" id="UP000298111"/>
    </source>
</evidence>
<dbReference type="Pfam" id="PF19803">
    <property type="entry name" value="DUF6286"/>
    <property type="match status" value="1"/>
</dbReference>
<dbReference type="GeneID" id="75180378"/>
<dbReference type="EMBL" id="RCIY01000044">
    <property type="protein sequence ID" value="TGG85516.1"/>
    <property type="molecule type" value="Genomic_DNA"/>
</dbReference>
<evidence type="ECO:0000256" key="1">
    <source>
        <dbReference type="SAM" id="MobiDB-lite"/>
    </source>
</evidence>
<protein>
    <submittedName>
        <fullName evidence="2">Uncharacterized protein</fullName>
    </submittedName>
</protein>